<evidence type="ECO:0000313" key="11">
    <source>
        <dbReference type="Proteomes" id="UP000007110"/>
    </source>
</evidence>
<keyword evidence="5" id="KW-0106">Calcium</keyword>
<dbReference type="InterPro" id="IPR047115">
    <property type="entry name" value="ARSB"/>
</dbReference>
<dbReference type="OrthoDB" id="103349at2759"/>
<proteinExistence type="inferred from homology"/>
<dbReference type="Proteomes" id="UP000007110">
    <property type="component" value="Unassembled WGS sequence"/>
</dbReference>
<reference evidence="10" key="2">
    <citation type="submission" date="2021-01" db="UniProtKB">
        <authorList>
            <consortium name="EnsemblMetazoa"/>
        </authorList>
    </citation>
    <scope>IDENTIFICATION</scope>
</reference>
<evidence type="ECO:0000256" key="6">
    <source>
        <dbReference type="ARBA" id="ARBA00023180"/>
    </source>
</evidence>
<dbReference type="InParanoid" id="A0A7M7NW66"/>
<evidence type="ECO:0000256" key="3">
    <source>
        <dbReference type="ARBA" id="ARBA00022723"/>
    </source>
</evidence>
<dbReference type="OMA" id="SHIRCHY"/>
<dbReference type="PANTHER" id="PTHR10342:SF274">
    <property type="entry name" value="ARYLSULFATASE B"/>
    <property type="match status" value="1"/>
</dbReference>
<accession>A0A7M7NW66</accession>
<dbReference type="GO" id="GO:0008484">
    <property type="term" value="F:sulfuric ester hydrolase activity"/>
    <property type="evidence" value="ECO:0000318"/>
    <property type="project" value="GO_Central"/>
</dbReference>
<evidence type="ECO:0000256" key="8">
    <source>
        <dbReference type="SAM" id="SignalP"/>
    </source>
</evidence>
<dbReference type="Gene3D" id="3.40.720.10">
    <property type="entry name" value="Alkaline Phosphatase, subunit A"/>
    <property type="match status" value="1"/>
</dbReference>
<keyword evidence="11" id="KW-1185">Reference proteome</keyword>
<keyword evidence="3" id="KW-0479">Metal-binding</keyword>
<dbReference type="GeneID" id="100891337"/>
<evidence type="ECO:0000256" key="5">
    <source>
        <dbReference type="ARBA" id="ARBA00022837"/>
    </source>
</evidence>
<dbReference type="RefSeq" id="XP_030842602.1">
    <property type="nucleotide sequence ID" value="XM_030986742.1"/>
</dbReference>
<evidence type="ECO:0000256" key="2">
    <source>
        <dbReference type="ARBA" id="ARBA00008779"/>
    </source>
</evidence>
<evidence type="ECO:0000256" key="7">
    <source>
        <dbReference type="SAM" id="MobiDB-lite"/>
    </source>
</evidence>
<sequence>MDFFLFCLAFLTFSNFSTLHALPPNIVFILADDYGFHDIGYHNNDIIKTPNLDALASAGVKLENYYVQPICTPTRSQLMSGKYQIHTGLQHGIIWPPQPNCLPLGDPTLADKLTQAGYDSHITGKWHLGFYKKACWPTNRGFKSFLGYLAGSEDYVTHSRGYVFNSEHWHGLDFRDDLEPASNYSSIYSTHVFAQRAQQVIEQHDKQKPLFLYVPFQAVHGPLEVPDSYREPYMFIADKNRQIYAGMTTCMDEAVGNITDTLKKEGLWSNTVFIFSTDNGGQILDGGNNWPLRGWKGSLWEGGTHGVGFVTSPLLPAEVQGTVNRELIHVSDWYPTLVEGIAGWNLNGTKLDGYNVWDTISQGVPSPRIELLHNIDPEGAPPLQDGRLAPPSMTSPSSNYDTSTCNFTFPSAFNVSIRAAIRYKDWKLITGNPGVGSWIPPPESGLEPVVPIVPKGKCVWLFNIADDPYEVFDLSDEQGDVLQFLLDRLYAYQKGAVPVNYPDPDSRANPALHNNTWDSWE</sequence>
<dbReference type="Pfam" id="PF00884">
    <property type="entry name" value="Sulfatase"/>
    <property type="match status" value="1"/>
</dbReference>
<dbReference type="KEGG" id="spu:100891337"/>
<dbReference type="FunCoup" id="A0A7M7NW66">
    <property type="interactions" value="75"/>
</dbReference>
<name>A0A7M7NW66_STRPU</name>
<feature type="compositionally biased region" description="Polar residues" evidence="7">
    <location>
        <begin position="512"/>
        <end position="521"/>
    </location>
</feature>
<comment type="cofactor">
    <cofactor evidence="1">
        <name>Ca(2+)</name>
        <dbReference type="ChEBI" id="CHEBI:29108"/>
    </cofactor>
</comment>
<evidence type="ECO:0000256" key="4">
    <source>
        <dbReference type="ARBA" id="ARBA00022801"/>
    </source>
</evidence>
<keyword evidence="8" id="KW-0732">Signal</keyword>
<dbReference type="InterPro" id="IPR000917">
    <property type="entry name" value="Sulfatase_N"/>
</dbReference>
<organism evidence="10 11">
    <name type="scientific">Strongylocentrotus purpuratus</name>
    <name type="common">Purple sea urchin</name>
    <dbReference type="NCBI Taxonomy" id="7668"/>
    <lineage>
        <taxon>Eukaryota</taxon>
        <taxon>Metazoa</taxon>
        <taxon>Echinodermata</taxon>
        <taxon>Eleutherozoa</taxon>
        <taxon>Echinozoa</taxon>
        <taxon>Echinoidea</taxon>
        <taxon>Euechinoidea</taxon>
        <taxon>Echinacea</taxon>
        <taxon>Camarodonta</taxon>
        <taxon>Echinidea</taxon>
        <taxon>Strongylocentrotidae</taxon>
        <taxon>Strongylocentrotus</taxon>
    </lineage>
</organism>
<dbReference type="EnsemblMetazoa" id="XM_030986742">
    <property type="protein sequence ID" value="XP_030842602"/>
    <property type="gene ID" value="LOC100891337"/>
</dbReference>
<feature type="domain" description="Sulfatase N-terminal" evidence="9">
    <location>
        <begin position="24"/>
        <end position="338"/>
    </location>
</feature>
<reference evidence="11" key="1">
    <citation type="submission" date="2015-02" db="EMBL/GenBank/DDBJ databases">
        <title>Genome sequencing for Strongylocentrotus purpuratus.</title>
        <authorList>
            <person name="Murali S."/>
            <person name="Liu Y."/>
            <person name="Vee V."/>
            <person name="English A."/>
            <person name="Wang M."/>
            <person name="Skinner E."/>
            <person name="Han Y."/>
            <person name="Muzny D.M."/>
            <person name="Worley K.C."/>
            <person name="Gibbs R.A."/>
        </authorList>
    </citation>
    <scope>NUCLEOTIDE SEQUENCE</scope>
</reference>
<comment type="similarity">
    <text evidence="2">Belongs to the sulfatase family.</text>
</comment>
<feature type="chain" id="PRO_5029618628" description="Sulfatase N-terminal domain-containing protein" evidence="8">
    <location>
        <begin position="22"/>
        <end position="521"/>
    </location>
</feature>
<dbReference type="CDD" id="cd16029">
    <property type="entry name" value="4-S"/>
    <property type="match status" value="1"/>
</dbReference>
<evidence type="ECO:0000259" key="9">
    <source>
        <dbReference type="Pfam" id="PF00884"/>
    </source>
</evidence>
<dbReference type="SUPFAM" id="SSF53649">
    <property type="entry name" value="Alkaline phosphatase-like"/>
    <property type="match status" value="1"/>
</dbReference>
<keyword evidence="6" id="KW-0325">Glycoprotein</keyword>
<dbReference type="AlphaFoldDB" id="A0A7M7NW66"/>
<protein>
    <recommendedName>
        <fullName evidence="9">Sulfatase N-terminal domain-containing protein</fullName>
    </recommendedName>
</protein>
<dbReference type="Gene3D" id="3.30.1120.10">
    <property type="match status" value="1"/>
</dbReference>
<dbReference type="GO" id="GO:0046872">
    <property type="term" value="F:metal ion binding"/>
    <property type="evidence" value="ECO:0007669"/>
    <property type="project" value="UniProtKB-KW"/>
</dbReference>
<dbReference type="InterPro" id="IPR017850">
    <property type="entry name" value="Alkaline_phosphatase_core_sf"/>
</dbReference>
<feature type="region of interest" description="Disordered" evidence="7">
    <location>
        <begin position="502"/>
        <end position="521"/>
    </location>
</feature>
<evidence type="ECO:0000313" key="10">
    <source>
        <dbReference type="EnsemblMetazoa" id="XP_030842602"/>
    </source>
</evidence>
<keyword evidence="4" id="KW-0378">Hydrolase</keyword>
<feature type="signal peptide" evidence="8">
    <location>
        <begin position="1"/>
        <end position="21"/>
    </location>
</feature>
<dbReference type="FunFam" id="3.40.720.10:FF:000007">
    <property type="entry name" value="Arylsulfatase family, member J"/>
    <property type="match status" value="1"/>
</dbReference>
<dbReference type="PANTHER" id="PTHR10342">
    <property type="entry name" value="ARYLSULFATASE"/>
    <property type="match status" value="1"/>
</dbReference>
<evidence type="ECO:0000256" key="1">
    <source>
        <dbReference type="ARBA" id="ARBA00001913"/>
    </source>
</evidence>